<proteinExistence type="predicted"/>
<feature type="signal peptide" evidence="1">
    <location>
        <begin position="1"/>
        <end position="19"/>
    </location>
</feature>
<evidence type="ECO:0000313" key="2">
    <source>
        <dbReference type="EMBL" id="MET3695308.1"/>
    </source>
</evidence>
<dbReference type="RefSeq" id="WP_238279044.1">
    <property type="nucleotide sequence ID" value="NZ_BPQL01000048.1"/>
</dbReference>
<protein>
    <recommendedName>
        <fullName evidence="4">Cobalt transporter</fullName>
    </recommendedName>
</protein>
<comment type="caution">
    <text evidence="2">The sequence shown here is derived from an EMBL/GenBank/DDBJ whole genome shotgun (WGS) entry which is preliminary data.</text>
</comment>
<accession>A0ABV2LBS7</accession>
<feature type="chain" id="PRO_5046082560" description="Cobalt transporter" evidence="1">
    <location>
        <begin position="20"/>
        <end position="105"/>
    </location>
</feature>
<organism evidence="2 3">
    <name type="scientific">Methylobacterium goesingense</name>
    <dbReference type="NCBI Taxonomy" id="243690"/>
    <lineage>
        <taxon>Bacteria</taxon>
        <taxon>Pseudomonadati</taxon>
        <taxon>Pseudomonadota</taxon>
        <taxon>Alphaproteobacteria</taxon>
        <taxon>Hyphomicrobiales</taxon>
        <taxon>Methylobacteriaceae</taxon>
        <taxon>Methylobacterium</taxon>
    </lineage>
</organism>
<keyword evidence="3" id="KW-1185">Reference proteome</keyword>
<evidence type="ECO:0000313" key="3">
    <source>
        <dbReference type="Proteomes" id="UP001549145"/>
    </source>
</evidence>
<evidence type="ECO:0000256" key="1">
    <source>
        <dbReference type="SAM" id="SignalP"/>
    </source>
</evidence>
<dbReference type="EMBL" id="JBEPMM010000026">
    <property type="protein sequence ID" value="MET3695308.1"/>
    <property type="molecule type" value="Genomic_DNA"/>
</dbReference>
<evidence type="ECO:0008006" key="4">
    <source>
        <dbReference type="Google" id="ProtNLM"/>
    </source>
</evidence>
<dbReference type="Proteomes" id="UP001549145">
    <property type="component" value="Unassembled WGS sequence"/>
</dbReference>
<reference evidence="2 3" key="1">
    <citation type="submission" date="2024-06" db="EMBL/GenBank/DDBJ databases">
        <title>Genomic Encyclopedia of Type Strains, Phase IV (KMG-IV): sequencing the most valuable type-strain genomes for metagenomic binning, comparative biology and taxonomic classification.</title>
        <authorList>
            <person name="Goeker M."/>
        </authorList>
    </citation>
    <scope>NUCLEOTIDE SEQUENCE [LARGE SCALE GENOMIC DNA]</scope>
    <source>
        <strain evidence="2 3">DSM 21331</strain>
    </source>
</reference>
<sequence>MLVALVLIATSVMPLVAEARGGSLAAYTHLLHGIGHGEHDDDHGPEGSGSADLVHHTQSHVQILAFAYPTNMPKSVNAAEVRFQAVHDRAQGIRQGKAPFEPPRG</sequence>
<keyword evidence="1" id="KW-0732">Signal</keyword>
<gene>
    <name evidence="2" type="ORF">ABID43_004876</name>
</gene>
<name>A0ABV2LBS7_9HYPH</name>